<protein>
    <recommendedName>
        <fullName evidence="5">Pseudouridine synthase</fullName>
        <ecNumber evidence="5">5.4.99.-</ecNumber>
    </recommendedName>
</protein>
<name>A0ABT0XHH8_9BACI</name>
<dbReference type="SUPFAM" id="SSF55174">
    <property type="entry name" value="Alpha-L RNA-binding motif"/>
    <property type="match status" value="1"/>
</dbReference>
<dbReference type="PANTHER" id="PTHR47683:SF4">
    <property type="entry name" value="PSEUDOURIDINE SYNTHASE"/>
    <property type="match status" value="1"/>
</dbReference>
<dbReference type="PROSITE" id="PS50889">
    <property type="entry name" value="S4"/>
    <property type="match status" value="1"/>
</dbReference>
<evidence type="ECO:0000259" key="6">
    <source>
        <dbReference type="SMART" id="SM00363"/>
    </source>
</evidence>
<keyword evidence="2 4" id="KW-0694">RNA-binding</keyword>
<evidence type="ECO:0000313" key="7">
    <source>
        <dbReference type="EMBL" id="MCM2675347.1"/>
    </source>
</evidence>
<dbReference type="InterPro" id="IPR002942">
    <property type="entry name" value="S4_RNA-bd"/>
</dbReference>
<evidence type="ECO:0000256" key="1">
    <source>
        <dbReference type="ARBA" id="ARBA00008348"/>
    </source>
</evidence>
<sequence length="234" mass="26244">MRIDKFLADTGHGSRKEVKKLLKAGLVYIDDVLVKDAKAQVNASDQQVVVAGSVVHYQADVYIMLNKPQGVISATEDSMHKTVIDLLDKKWSAFKIFPIGRLDKDTEGLLLLTTDGAFSHRLMSPRRHVSKVYQATIDGVVTDEDVEAFRIGVHLEDGYLTKPAELNIIKSAQTSLIELTITEGKFHQVKRMFKARDKTVLSLKRTSIGKLTLDESLPLGSYRELTEQELMLFE</sequence>
<comment type="similarity">
    <text evidence="1 5">Belongs to the pseudouridine synthase RsuA family.</text>
</comment>
<dbReference type="CDD" id="cd00165">
    <property type="entry name" value="S4"/>
    <property type="match status" value="1"/>
</dbReference>
<dbReference type="InterPro" id="IPR000748">
    <property type="entry name" value="PsdUridine_synth_RsuA/RluB/E/F"/>
</dbReference>
<dbReference type="Gene3D" id="3.10.290.10">
    <property type="entry name" value="RNA-binding S4 domain"/>
    <property type="match status" value="1"/>
</dbReference>
<dbReference type="Gene3D" id="3.30.70.580">
    <property type="entry name" value="Pseudouridine synthase I, catalytic domain, N-terminal subdomain"/>
    <property type="match status" value="1"/>
</dbReference>
<feature type="domain" description="RNA-binding S4" evidence="6">
    <location>
        <begin position="1"/>
        <end position="59"/>
    </location>
</feature>
<dbReference type="InterPro" id="IPR020103">
    <property type="entry name" value="PsdUridine_synth_cat_dom_sf"/>
</dbReference>
<keyword evidence="8" id="KW-1185">Reference proteome</keyword>
<dbReference type="SUPFAM" id="SSF55120">
    <property type="entry name" value="Pseudouridine synthase"/>
    <property type="match status" value="1"/>
</dbReference>
<organism evidence="7 8">
    <name type="scientific">Alkalicoccobacillus plakortidis</name>
    <dbReference type="NCBI Taxonomy" id="444060"/>
    <lineage>
        <taxon>Bacteria</taxon>
        <taxon>Bacillati</taxon>
        <taxon>Bacillota</taxon>
        <taxon>Bacilli</taxon>
        <taxon>Bacillales</taxon>
        <taxon>Bacillaceae</taxon>
        <taxon>Alkalicoccobacillus</taxon>
    </lineage>
</organism>
<dbReference type="NCBIfam" id="TIGR00093">
    <property type="entry name" value="pseudouridine synthase"/>
    <property type="match status" value="1"/>
</dbReference>
<dbReference type="InterPro" id="IPR050343">
    <property type="entry name" value="RsuA_PseudoU_synthase"/>
</dbReference>
<evidence type="ECO:0000256" key="3">
    <source>
        <dbReference type="ARBA" id="ARBA00023235"/>
    </source>
</evidence>
<dbReference type="Proteomes" id="UP001203665">
    <property type="component" value="Unassembled WGS sequence"/>
</dbReference>
<reference evidence="7" key="1">
    <citation type="submission" date="2022-06" db="EMBL/GenBank/DDBJ databases">
        <title>Alkalicoccobacillus porphyridii sp. nov., isolated from a marine red alga, Porphyridium purpureum and reclassification of Shouchella plakortidis and Shouchella gibsonii as Alkalicoccobacillus plakortidis comb. nov. and Alkalicoccobacillus gibsonii comb. nov.</title>
        <authorList>
            <person name="Kim K.H."/>
            <person name="Lee J.K."/>
            <person name="Han D.M."/>
            <person name="Baek J.H."/>
            <person name="Jeon C.O."/>
        </authorList>
    </citation>
    <scope>NUCLEOTIDE SEQUENCE</scope>
    <source>
        <strain evidence="7">DSM 19153</strain>
    </source>
</reference>
<dbReference type="InterPro" id="IPR018496">
    <property type="entry name" value="PsdUridine_synth_RsuA/RluB_CS"/>
</dbReference>
<keyword evidence="3 5" id="KW-0413">Isomerase</keyword>
<dbReference type="EMBL" id="JAMQJY010000001">
    <property type="protein sequence ID" value="MCM2675347.1"/>
    <property type="molecule type" value="Genomic_DNA"/>
</dbReference>
<dbReference type="Pfam" id="PF01479">
    <property type="entry name" value="S4"/>
    <property type="match status" value="1"/>
</dbReference>
<dbReference type="SMART" id="SM00363">
    <property type="entry name" value="S4"/>
    <property type="match status" value="1"/>
</dbReference>
<dbReference type="PROSITE" id="PS01149">
    <property type="entry name" value="PSI_RSU"/>
    <property type="match status" value="1"/>
</dbReference>
<evidence type="ECO:0000313" key="8">
    <source>
        <dbReference type="Proteomes" id="UP001203665"/>
    </source>
</evidence>
<accession>A0ABT0XHH8</accession>
<comment type="caution">
    <text evidence="7">The sequence shown here is derived from an EMBL/GenBank/DDBJ whole genome shotgun (WGS) entry which is preliminary data.</text>
</comment>
<dbReference type="PANTHER" id="PTHR47683">
    <property type="entry name" value="PSEUDOURIDINE SYNTHASE FAMILY PROTEIN-RELATED"/>
    <property type="match status" value="1"/>
</dbReference>
<dbReference type="CDD" id="cd02553">
    <property type="entry name" value="PseudoU_synth_RsuA"/>
    <property type="match status" value="1"/>
</dbReference>
<dbReference type="InterPro" id="IPR036986">
    <property type="entry name" value="S4_RNA-bd_sf"/>
</dbReference>
<dbReference type="InterPro" id="IPR006145">
    <property type="entry name" value="PsdUridine_synth_RsuA/RluA"/>
</dbReference>
<evidence type="ECO:0000256" key="5">
    <source>
        <dbReference type="RuleBase" id="RU003887"/>
    </source>
</evidence>
<dbReference type="Pfam" id="PF00849">
    <property type="entry name" value="PseudoU_synth_2"/>
    <property type="match status" value="1"/>
</dbReference>
<proteinExistence type="inferred from homology"/>
<dbReference type="Gene3D" id="3.30.70.1560">
    <property type="entry name" value="Alpha-L RNA-binding motif"/>
    <property type="match status" value="1"/>
</dbReference>
<gene>
    <name evidence="7" type="ORF">NDM98_07485</name>
</gene>
<evidence type="ECO:0000256" key="4">
    <source>
        <dbReference type="PROSITE-ProRule" id="PRU00182"/>
    </source>
</evidence>
<dbReference type="InterPro" id="IPR020094">
    <property type="entry name" value="TruA/RsuA/RluB/E/F_N"/>
</dbReference>
<evidence type="ECO:0000256" key="2">
    <source>
        <dbReference type="ARBA" id="ARBA00022884"/>
    </source>
</evidence>
<dbReference type="EC" id="5.4.99.-" evidence="5"/>
<dbReference type="InterPro" id="IPR042092">
    <property type="entry name" value="PsdUridine_s_RsuA/RluB/E/F_cat"/>
</dbReference>
<dbReference type="RefSeq" id="WP_251605902.1">
    <property type="nucleotide sequence ID" value="NZ_JAMQJY010000001.1"/>
</dbReference>